<evidence type="ECO:0000313" key="3">
    <source>
        <dbReference type="Proteomes" id="UP001063166"/>
    </source>
</evidence>
<comment type="caution">
    <text evidence="2">The sequence shown here is derived from an EMBL/GenBank/DDBJ whole genome shotgun (WGS) entry which is preliminary data.</text>
</comment>
<dbReference type="OrthoDB" id="2434664at2759"/>
<name>A0A9P3US16_LYOSH</name>
<evidence type="ECO:0000313" key="2">
    <source>
        <dbReference type="EMBL" id="GLB43208.1"/>
    </source>
</evidence>
<keyword evidence="1" id="KW-0472">Membrane</keyword>
<dbReference type="EMBL" id="BRPK01000013">
    <property type="protein sequence ID" value="GLB43208.1"/>
    <property type="molecule type" value="Genomic_DNA"/>
</dbReference>
<keyword evidence="1" id="KW-1133">Transmembrane helix</keyword>
<keyword evidence="1" id="KW-0812">Transmembrane</keyword>
<reference evidence="2" key="1">
    <citation type="submission" date="2022-07" db="EMBL/GenBank/DDBJ databases">
        <title>The genome of Lyophyllum shimeji provides insight into the initial evolution of ectomycorrhizal fungal genome.</title>
        <authorList>
            <person name="Kobayashi Y."/>
            <person name="Shibata T."/>
            <person name="Hirakawa H."/>
            <person name="Shigenobu S."/>
            <person name="Nishiyama T."/>
            <person name="Yamada A."/>
            <person name="Hasebe M."/>
            <person name="Kawaguchi M."/>
        </authorList>
    </citation>
    <scope>NUCLEOTIDE SEQUENCE</scope>
    <source>
        <strain evidence="2">AT787</strain>
    </source>
</reference>
<evidence type="ECO:0000256" key="1">
    <source>
        <dbReference type="SAM" id="Phobius"/>
    </source>
</evidence>
<sequence length="426" mass="47576">MSVAIALILAGWSSSRAIKYLESRNLWTLCLQISIIQHWFVIPTILVVWALLVHTFVFQFPQSLSSFRPPIGLIFIAGALRSLLGYALPAYHSRGYLRLRWKAWSGPSRTGVRAELVQYIGDRRDWETLEASTQGRVTMHPVERASRLPLLSRGGLIASDTTDLLIARAAADQEENSIWIPRSDARQGVYQPVSPGEPASLLWGESLGFQRRCSRGIISFPKELLSPWPQLADGVDARGLCLACGILARNKGLRATSLICNLRTRNTFGVFEDNSIFWPRPAKTLRSLFNAECERMYSYLGPMFVTVATELALLLSDVPVEVAEDWLDAQLEHQDLQLNREAYALGANAQDLDLLYRGQYAAMLVSLSVHRVGVRIRPEMLVLDAVCKSEGVTPGEWAMSSDMQGRRQRELEALGQRVTNLVNAVV</sequence>
<accession>A0A9P3US16</accession>
<dbReference type="AlphaFoldDB" id="A0A9P3US16"/>
<feature type="transmembrane region" description="Helical" evidence="1">
    <location>
        <begin position="70"/>
        <end position="88"/>
    </location>
</feature>
<keyword evidence="3" id="KW-1185">Reference proteome</keyword>
<protein>
    <submittedName>
        <fullName evidence="2">Uncharacterized protein</fullName>
    </submittedName>
</protein>
<dbReference type="Proteomes" id="UP001063166">
    <property type="component" value="Unassembled WGS sequence"/>
</dbReference>
<proteinExistence type="predicted"/>
<organism evidence="2 3">
    <name type="scientific">Lyophyllum shimeji</name>
    <name type="common">Hon-shimeji</name>
    <name type="synonym">Tricholoma shimeji</name>
    <dbReference type="NCBI Taxonomy" id="47721"/>
    <lineage>
        <taxon>Eukaryota</taxon>
        <taxon>Fungi</taxon>
        <taxon>Dikarya</taxon>
        <taxon>Basidiomycota</taxon>
        <taxon>Agaricomycotina</taxon>
        <taxon>Agaricomycetes</taxon>
        <taxon>Agaricomycetidae</taxon>
        <taxon>Agaricales</taxon>
        <taxon>Tricholomatineae</taxon>
        <taxon>Lyophyllaceae</taxon>
        <taxon>Lyophyllum</taxon>
    </lineage>
</organism>
<gene>
    <name evidence="2" type="ORF">LshimejAT787_1301090</name>
</gene>
<feature type="transmembrane region" description="Helical" evidence="1">
    <location>
        <begin position="36"/>
        <end position="58"/>
    </location>
</feature>